<gene>
    <name evidence="3" type="ORF">GGQ74_001221</name>
</gene>
<keyword evidence="4" id="KW-1185">Reference proteome</keyword>
<accession>A0A846QH82</accession>
<proteinExistence type="predicted"/>
<evidence type="ECO:0000256" key="1">
    <source>
        <dbReference type="SAM" id="SignalP"/>
    </source>
</evidence>
<dbReference type="Gene3D" id="1.10.1130.10">
    <property type="entry name" value="Flavocytochrome C3, Chain A"/>
    <property type="match status" value="1"/>
</dbReference>
<protein>
    <recommendedName>
        <fullName evidence="2">Cytochrome c-552/4 domain-containing protein</fullName>
    </recommendedName>
</protein>
<dbReference type="InterPro" id="IPR023155">
    <property type="entry name" value="Cyt_c-552/4"/>
</dbReference>
<reference evidence="3 4" key="1">
    <citation type="submission" date="2020-03" db="EMBL/GenBank/DDBJ databases">
        <title>Genomic Encyclopedia of Type Strains, Phase IV (KMG-IV): sequencing the most valuable type-strain genomes for metagenomic binning, comparative biology and taxonomic classification.</title>
        <authorList>
            <person name="Goeker M."/>
        </authorList>
    </citation>
    <scope>NUCLEOTIDE SEQUENCE [LARGE SCALE GENOMIC DNA]</scope>
    <source>
        <strain evidence="3 4">DSM 24233</strain>
    </source>
</reference>
<evidence type="ECO:0000313" key="4">
    <source>
        <dbReference type="Proteomes" id="UP000580856"/>
    </source>
</evidence>
<dbReference type="EMBL" id="JAATJA010000001">
    <property type="protein sequence ID" value="NJB67581.1"/>
    <property type="molecule type" value="Genomic_DNA"/>
</dbReference>
<feature type="chain" id="PRO_5032623425" description="Cytochrome c-552/4 domain-containing protein" evidence="1">
    <location>
        <begin position="24"/>
        <end position="149"/>
    </location>
</feature>
<feature type="domain" description="Cytochrome c-552/4" evidence="2">
    <location>
        <begin position="31"/>
        <end position="103"/>
    </location>
</feature>
<keyword evidence="1" id="KW-0732">Signal</keyword>
<dbReference type="InterPro" id="IPR036280">
    <property type="entry name" value="Multihaem_cyt_sf"/>
</dbReference>
<dbReference type="AlphaFoldDB" id="A0A846QH82"/>
<dbReference type="RefSeq" id="WP_167940626.1">
    <property type="nucleotide sequence ID" value="NZ_JAATJA010000001.1"/>
</dbReference>
<dbReference type="Pfam" id="PF13435">
    <property type="entry name" value="Cytochrome_C554"/>
    <property type="match status" value="1"/>
</dbReference>
<dbReference type="Proteomes" id="UP000580856">
    <property type="component" value="Unassembled WGS sequence"/>
</dbReference>
<dbReference type="SUPFAM" id="SSF48695">
    <property type="entry name" value="Multiheme cytochromes"/>
    <property type="match status" value="1"/>
</dbReference>
<organism evidence="3 4">
    <name type="scientific">Desulfobaculum xiamenense</name>
    <dbReference type="NCBI Taxonomy" id="995050"/>
    <lineage>
        <taxon>Bacteria</taxon>
        <taxon>Pseudomonadati</taxon>
        <taxon>Thermodesulfobacteriota</taxon>
        <taxon>Desulfovibrionia</taxon>
        <taxon>Desulfovibrionales</taxon>
        <taxon>Desulfovibrionaceae</taxon>
        <taxon>Desulfobaculum</taxon>
    </lineage>
</organism>
<feature type="signal peptide" evidence="1">
    <location>
        <begin position="1"/>
        <end position="23"/>
    </location>
</feature>
<evidence type="ECO:0000313" key="3">
    <source>
        <dbReference type="EMBL" id="NJB67581.1"/>
    </source>
</evidence>
<sequence>MRGKSILGSAVLAVLCAVSLASAEGYVGSKACGECHEAEYARFQKHSKKAHSWESVKVMASDLTQKELANCYECHTTGYGKGGFRSYESTPELADVGCETCHGAGAAHADGGDPSLIRRVPEVEQCQVCHNAERVQDFDFKPLIHSGAH</sequence>
<name>A0A846QH82_9BACT</name>
<comment type="caution">
    <text evidence="3">The sequence shown here is derived from an EMBL/GenBank/DDBJ whole genome shotgun (WGS) entry which is preliminary data.</text>
</comment>
<evidence type="ECO:0000259" key="2">
    <source>
        <dbReference type="Pfam" id="PF13435"/>
    </source>
</evidence>